<comment type="caution">
    <text evidence="1">The sequence shown here is derived from an EMBL/GenBank/DDBJ whole genome shotgun (WGS) entry which is preliminary data.</text>
</comment>
<proteinExistence type="predicted"/>
<evidence type="ECO:0000313" key="2">
    <source>
        <dbReference type="Proteomes" id="UP001515480"/>
    </source>
</evidence>
<gene>
    <name evidence="1" type="ORF">AB1Y20_000958</name>
</gene>
<reference evidence="1 2" key="1">
    <citation type="journal article" date="2024" name="Science">
        <title>Giant polyketide synthase enzymes in the biosynthesis of giant marine polyether toxins.</title>
        <authorList>
            <person name="Fallon T.R."/>
            <person name="Shende V.V."/>
            <person name="Wierzbicki I.H."/>
            <person name="Pendleton A.L."/>
            <person name="Watervoot N.F."/>
            <person name="Auber R.P."/>
            <person name="Gonzalez D.J."/>
            <person name="Wisecaver J.H."/>
            <person name="Moore B.S."/>
        </authorList>
    </citation>
    <scope>NUCLEOTIDE SEQUENCE [LARGE SCALE GENOMIC DNA]</scope>
    <source>
        <strain evidence="1 2">12B1</strain>
    </source>
</reference>
<dbReference type="AlphaFoldDB" id="A0AB34K9U6"/>
<evidence type="ECO:0000313" key="1">
    <source>
        <dbReference type="EMBL" id="KAL1530033.1"/>
    </source>
</evidence>
<accession>A0AB34K9U6</accession>
<sequence>MFPNYPDCPQSAGRSRMPSATTECAALAAETFGGEGLWVCPMRRLADALEAAWAKGRTPLLVDATDTDGGFSALESFYSYSGHQLLEMKKLVVQVGVTKEKTVEQALAEAREKLILSMKRGYNLVIMCANSAPPIKTKFSSPATLPYALLEDNRAIVDAHGQVPKDVPWLHAVVAETEELFLVHKDFQVVVVTKFSEEDYAEFLGDELPLDKMQHIKVISSS</sequence>
<keyword evidence="2" id="KW-1185">Reference proteome</keyword>
<protein>
    <submittedName>
        <fullName evidence="1">Uncharacterized protein</fullName>
    </submittedName>
</protein>
<dbReference type="Proteomes" id="UP001515480">
    <property type="component" value="Unassembled WGS sequence"/>
</dbReference>
<name>A0AB34K9U6_PRYPA</name>
<organism evidence="1 2">
    <name type="scientific">Prymnesium parvum</name>
    <name type="common">Toxic golden alga</name>
    <dbReference type="NCBI Taxonomy" id="97485"/>
    <lineage>
        <taxon>Eukaryota</taxon>
        <taxon>Haptista</taxon>
        <taxon>Haptophyta</taxon>
        <taxon>Prymnesiophyceae</taxon>
        <taxon>Prymnesiales</taxon>
        <taxon>Prymnesiaceae</taxon>
        <taxon>Prymnesium</taxon>
    </lineage>
</organism>
<dbReference type="EMBL" id="JBGBPQ010000001">
    <property type="protein sequence ID" value="KAL1530033.1"/>
    <property type="molecule type" value="Genomic_DNA"/>
</dbReference>